<organism evidence="2 3">
    <name type="scientific">Streptacidiphilus alkalitolerans</name>
    <dbReference type="NCBI Taxonomy" id="3342712"/>
    <lineage>
        <taxon>Bacteria</taxon>
        <taxon>Bacillati</taxon>
        <taxon>Actinomycetota</taxon>
        <taxon>Actinomycetes</taxon>
        <taxon>Kitasatosporales</taxon>
        <taxon>Streptomycetaceae</taxon>
        <taxon>Streptacidiphilus</taxon>
    </lineage>
</organism>
<reference evidence="2 3" key="1">
    <citation type="submission" date="2024-09" db="EMBL/GenBank/DDBJ databases">
        <authorList>
            <person name="Lee S.D."/>
        </authorList>
    </citation>
    <scope>NUCLEOTIDE SEQUENCE [LARGE SCALE GENOMIC DNA]</scope>
    <source>
        <strain evidence="2 3">N1-3</strain>
    </source>
</reference>
<evidence type="ECO:0000256" key="1">
    <source>
        <dbReference type="SAM" id="SignalP"/>
    </source>
</evidence>
<evidence type="ECO:0000313" key="2">
    <source>
        <dbReference type="EMBL" id="MFC1434091.1"/>
    </source>
</evidence>
<evidence type="ECO:0000313" key="3">
    <source>
        <dbReference type="Proteomes" id="UP001592530"/>
    </source>
</evidence>
<proteinExistence type="predicted"/>
<accession>A0ABV6X735</accession>
<dbReference type="RefSeq" id="WP_380556406.1">
    <property type="nucleotide sequence ID" value="NZ_JBHEZY010000012.1"/>
</dbReference>
<dbReference type="InterPro" id="IPR019026">
    <property type="entry name" value="Peptidase_M64_IgA"/>
</dbReference>
<keyword evidence="1" id="KW-0732">Signal</keyword>
<dbReference type="Proteomes" id="UP001592530">
    <property type="component" value="Unassembled WGS sequence"/>
</dbReference>
<feature type="signal peptide" evidence="1">
    <location>
        <begin position="1"/>
        <end position="26"/>
    </location>
</feature>
<feature type="chain" id="PRO_5046476842" evidence="1">
    <location>
        <begin position="27"/>
        <end position="372"/>
    </location>
</feature>
<dbReference type="InterPro" id="IPR024079">
    <property type="entry name" value="MetalloPept_cat_dom_sf"/>
</dbReference>
<comment type="caution">
    <text evidence="2">The sequence shown here is derived from an EMBL/GenBank/DDBJ whole genome shotgun (WGS) entry which is preliminary data.</text>
</comment>
<name>A0ABV6X735_9ACTN</name>
<dbReference type="EMBL" id="JBHEZY010000012">
    <property type="protein sequence ID" value="MFC1434091.1"/>
    <property type="molecule type" value="Genomic_DNA"/>
</dbReference>
<dbReference type="Gene3D" id="3.40.390.10">
    <property type="entry name" value="Collagenase (Catalytic Domain)"/>
    <property type="match status" value="1"/>
</dbReference>
<dbReference type="Pfam" id="PF09471">
    <property type="entry name" value="Peptidase_M64"/>
    <property type="match status" value="1"/>
</dbReference>
<sequence length="372" mass="39660">MRRRLCVPVVLTVLFTLLLVLSPARPAVVQAKDAVGGGTVLVDNGDAANRITLVLLGDGYTSAQLPAFRTQAAAVWKALTAVEPFRSYQYLFDVRRVDVVSARSGLKPGSPLGMHFGCEGTPRLLCADDDAVERIAGGSGGPQYTIALADSAVYGGEGGDGTTTLAAASPYAGRIVQHEMGHTVGGLGDEYDSAPSDADYPNLSTAGAALMRADQVKWWRWIGATDPTGGKVGAYRSANGLYRPTKDSIMRTLGGVYNLPSREAIIESIYRQVRLVDRTAPAAGAVDGRPRLQVFPVRLAGQRWIQVSWQVDGHAAPAAAVHGGSLDTARLTLVPGRSTEITATVRDTTPWVRDETFRRLRMTATVRWSLSG</sequence>
<protein>
    <submittedName>
        <fullName evidence="2">M64 family metallopeptidase</fullName>
    </submittedName>
</protein>
<gene>
    <name evidence="2" type="ORF">ACEZDB_25910</name>
</gene>